<comment type="caution">
    <text evidence="2">The sequence shown here is derived from an EMBL/GenBank/DDBJ whole genome shotgun (WGS) entry which is preliminary data.</text>
</comment>
<proteinExistence type="predicted"/>
<evidence type="ECO:0000313" key="3">
    <source>
        <dbReference type="Proteomes" id="UP000765509"/>
    </source>
</evidence>
<protein>
    <submittedName>
        <fullName evidence="2">Uncharacterized protein</fullName>
    </submittedName>
</protein>
<keyword evidence="3" id="KW-1185">Reference proteome</keyword>
<dbReference type="Proteomes" id="UP000765509">
    <property type="component" value="Unassembled WGS sequence"/>
</dbReference>
<name>A0A9Q3KPH2_9BASI</name>
<sequence>MAQRLKKEAKEPGKHEKDEDQKAVLTYRLREAIKPYNISHEISNDDDLDDSLNEESDDLENLEEDHIHEMNNNEPGEFNHLLDRDIKMEDASDQNENQHHFNVLNFPNEWT</sequence>
<feature type="compositionally biased region" description="Acidic residues" evidence="1">
    <location>
        <begin position="44"/>
        <end position="57"/>
    </location>
</feature>
<feature type="region of interest" description="Disordered" evidence="1">
    <location>
        <begin position="35"/>
        <end position="57"/>
    </location>
</feature>
<feature type="region of interest" description="Disordered" evidence="1">
    <location>
        <begin position="1"/>
        <end position="23"/>
    </location>
</feature>
<evidence type="ECO:0000313" key="2">
    <source>
        <dbReference type="EMBL" id="MBW0584251.1"/>
    </source>
</evidence>
<accession>A0A9Q3KPH2</accession>
<feature type="region of interest" description="Disordered" evidence="1">
    <location>
        <begin position="92"/>
        <end position="111"/>
    </location>
</feature>
<dbReference type="EMBL" id="AVOT02117384">
    <property type="protein sequence ID" value="MBW0584251.1"/>
    <property type="molecule type" value="Genomic_DNA"/>
</dbReference>
<organism evidence="2 3">
    <name type="scientific">Austropuccinia psidii MF-1</name>
    <dbReference type="NCBI Taxonomy" id="1389203"/>
    <lineage>
        <taxon>Eukaryota</taxon>
        <taxon>Fungi</taxon>
        <taxon>Dikarya</taxon>
        <taxon>Basidiomycota</taxon>
        <taxon>Pucciniomycotina</taxon>
        <taxon>Pucciniomycetes</taxon>
        <taxon>Pucciniales</taxon>
        <taxon>Sphaerophragmiaceae</taxon>
        <taxon>Austropuccinia</taxon>
    </lineage>
</organism>
<reference evidence="2" key="1">
    <citation type="submission" date="2021-03" db="EMBL/GenBank/DDBJ databases">
        <title>Draft genome sequence of rust myrtle Austropuccinia psidii MF-1, a brazilian biotype.</title>
        <authorList>
            <person name="Quecine M.C."/>
            <person name="Pachon D.M.R."/>
            <person name="Bonatelli M.L."/>
            <person name="Correr F.H."/>
            <person name="Franceschini L.M."/>
            <person name="Leite T.F."/>
            <person name="Margarido G.R.A."/>
            <person name="Almeida C.A."/>
            <person name="Ferrarezi J.A."/>
            <person name="Labate C.A."/>
        </authorList>
    </citation>
    <scope>NUCLEOTIDE SEQUENCE</scope>
    <source>
        <strain evidence="2">MF-1</strain>
    </source>
</reference>
<dbReference type="AlphaFoldDB" id="A0A9Q3KPH2"/>
<evidence type="ECO:0000256" key="1">
    <source>
        <dbReference type="SAM" id="MobiDB-lite"/>
    </source>
</evidence>
<gene>
    <name evidence="2" type="ORF">O181_123966</name>
</gene>